<evidence type="ECO:0000313" key="2">
    <source>
        <dbReference type="EMBL" id="GFZ14662.1"/>
    </source>
</evidence>
<evidence type="ECO:0008006" key="4">
    <source>
        <dbReference type="Google" id="ProtNLM"/>
    </source>
</evidence>
<evidence type="ECO:0000313" key="3">
    <source>
        <dbReference type="Proteomes" id="UP000585474"/>
    </source>
</evidence>
<feature type="transmembrane region" description="Helical" evidence="1">
    <location>
        <begin position="52"/>
        <end position="73"/>
    </location>
</feature>
<dbReference type="Proteomes" id="UP000585474">
    <property type="component" value="Unassembled WGS sequence"/>
</dbReference>
<keyword evidence="1" id="KW-0812">Transmembrane</keyword>
<gene>
    <name evidence="2" type="ORF">Acr_24g0008520</name>
</gene>
<keyword evidence="1" id="KW-0472">Membrane</keyword>
<keyword evidence="1" id="KW-1133">Transmembrane helix</keyword>
<name>A0A7J0GV53_9ERIC</name>
<keyword evidence="3" id="KW-1185">Reference proteome</keyword>
<accession>A0A7J0GV53</accession>
<dbReference type="OrthoDB" id="411615at2759"/>
<reference evidence="2 3" key="1">
    <citation type="submission" date="2019-07" db="EMBL/GenBank/DDBJ databases">
        <title>De Novo Assembly of kiwifruit Actinidia rufa.</title>
        <authorList>
            <person name="Sugita-Konishi S."/>
            <person name="Sato K."/>
            <person name="Mori E."/>
            <person name="Abe Y."/>
            <person name="Kisaki G."/>
            <person name="Hamano K."/>
            <person name="Suezawa K."/>
            <person name="Otani M."/>
            <person name="Fukuda T."/>
            <person name="Manabe T."/>
            <person name="Gomi K."/>
            <person name="Tabuchi M."/>
            <person name="Akimitsu K."/>
            <person name="Kataoka I."/>
        </authorList>
    </citation>
    <scope>NUCLEOTIDE SEQUENCE [LARGE SCALE GENOMIC DNA]</scope>
    <source>
        <strain evidence="3">cv. Fuchu</strain>
    </source>
</reference>
<dbReference type="EMBL" id="BJWL01000024">
    <property type="protein sequence ID" value="GFZ14662.1"/>
    <property type="molecule type" value="Genomic_DNA"/>
</dbReference>
<dbReference type="AlphaFoldDB" id="A0A7J0GV53"/>
<protein>
    <recommendedName>
        <fullName evidence="4">Reverse transcriptase Ty1/copia-type domain-containing protein</fullName>
    </recommendedName>
</protein>
<sequence length="254" mass="28356">MWMGSMLISGKRGMSIGLDLVGDGVKYPNGRASSILRSGKEIDKTIAPKGCFGHLVVTLALFLVGSILVLRVFNYYFATRTLAVKNSLLGANQVFGAVAGESSSTDPTPPALPPVPLPSDIPVRRSTRVREVPSYLRDYHCFSTVLAQYEPRSYREASTNPLWQQAMTEELQALDRTHTWDLVDLPPGKSIIGCRWVYKIKTRADGTVERYKARLVGITKMLFRHNRTPKFLAPLPGTKGTRRALESFWLKSNW</sequence>
<comment type="caution">
    <text evidence="2">The sequence shown here is derived from an EMBL/GenBank/DDBJ whole genome shotgun (WGS) entry which is preliminary data.</text>
</comment>
<evidence type="ECO:0000256" key="1">
    <source>
        <dbReference type="SAM" id="Phobius"/>
    </source>
</evidence>
<proteinExistence type="predicted"/>
<organism evidence="2 3">
    <name type="scientific">Actinidia rufa</name>
    <dbReference type="NCBI Taxonomy" id="165716"/>
    <lineage>
        <taxon>Eukaryota</taxon>
        <taxon>Viridiplantae</taxon>
        <taxon>Streptophyta</taxon>
        <taxon>Embryophyta</taxon>
        <taxon>Tracheophyta</taxon>
        <taxon>Spermatophyta</taxon>
        <taxon>Magnoliopsida</taxon>
        <taxon>eudicotyledons</taxon>
        <taxon>Gunneridae</taxon>
        <taxon>Pentapetalae</taxon>
        <taxon>asterids</taxon>
        <taxon>Ericales</taxon>
        <taxon>Actinidiaceae</taxon>
        <taxon>Actinidia</taxon>
    </lineage>
</organism>